<evidence type="ECO:0000313" key="1">
    <source>
        <dbReference type="EMBL" id="QJA60984.1"/>
    </source>
</evidence>
<proteinExistence type="predicted"/>
<reference evidence="2" key="1">
    <citation type="submission" date="2020-03" db="EMBL/GenBank/DDBJ databases">
        <title>The deep terrestrial virosphere.</title>
        <authorList>
            <person name="Holmfeldt K."/>
            <person name="Nilsson E."/>
            <person name="Simone D."/>
            <person name="Lopez-Fernandez M."/>
            <person name="Wu X."/>
            <person name="de Brujin I."/>
            <person name="Lundin D."/>
            <person name="Andersson A."/>
            <person name="Bertilsson S."/>
            <person name="Dopson M."/>
        </authorList>
    </citation>
    <scope>NUCLEOTIDE SEQUENCE</scope>
    <source>
        <strain evidence="2">MM415A00400</strain>
        <strain evidence="1">MM415B01011</strain>
    </source>
</reference>
<protein>
    <submittedName>
        <fullName evidence="2">Uncharacterized protein</fullName>
    </submittedName>
</protein>
<dbReference type="EMBL" id="MT142490">
    <property type="protein sequence ID" value="QJA82558.1"/>
    <property type="molecule type" value="Genomic_DNA"/>
</dbReference>
<evidence type="ECO:0000313" key="2">
    <source>
        <dbReference type="EMBL" id="QJA82558.1"/>
    </source>
</evidence>
<gene>
    <name evidence="2" type="ORF">MM415A00400_0031</name>
    <name evidence="1" type="ORF">MM415B01011_0019</name>
</gene>
<organism evidence="2">
    <name type="scientific">viral metagenome</name>
    <dbReference type="NCBI Taxonomy" id="1070528"/>
    <lineage>
        <taxon>unclassified sequences</taxon>
        <taxon>metagenomes</taxon>
        <taxon>organismal metagenomes</taxon>
    </lineage>
</organism>
<sequence>MRAMASLNIATTYHRVLEAVRRGKLDHLTPDDWDVYSMITRVRAEEMTDA</sequence>
<dbReference type="AlphaFoldDB" id="A0A6M3KMM8"/>
<accession>A0A6M3KMM8</accession>
<name>A0A6M3KMM8_9ZZZZ</name>
<dbReference type="EMBL" id="MT141427">
    <property type="protein sequence ID" value="QJA60984.1"/>
    <property type="molecule type" value="Genomic_DNA"/>
</dbReference>